<dbReference type="SMART" id="SM00047">
    <property type="entry name" value="LYZ2"/>
    <property type="match status" value="1"/>
</dbReference>
<evidence type="ECO:0000259" key="2">
    <source>
        <dbReference type="SMART" id="SM00047"/>
    </source>
</evidence>
<evidence type="ECO:0000313" key="3">
    <source>
        <dbReference type="EMBL" id="MBC5995859.1"/>
    </source>
</evidence>
<dbReference type="Gene3D" id="1.10.530.10">
    <property type="match status" value="1"/>
</dbReference>
<sequence length="1171" mass="133291">MKIRSIISLAVMSLIIFQTNTIKASAFTFKDEKYETYKSKNAKQINISDDEYIPPEVKLDITEESNIDYLKKKTILKYEVAMANSNGEYTYVKGFNSLDKAIDEVNSIKNSKSTNEEIPVIIDENGIVVYATESIGRLTRLVDGVASSSRSYNVNVYPTSTSKNEITYVNHGYMDDMPIIDQTSNRVKVEINGVIGWIDKQEKQVIDKKERTVTNVVQVPLNQAKNLSYYKRSGNDLIHYMSSNIVGTGGYSSVIGKAPSFMKDGAKYYSYDGNYFYSSIEKLLSDAEKGNHNNSVNPNDIYYNYYLYLPGRTKTSYTANDINKYLNNNTSSNSILRNKGAEFIQAQEKYGVNASFMIGIAMNESGKGTSSIALSKNNIFGLNAVDASPGQSANYFKTVADCINEFGSHWMSKGYFNPSDWRYEGSSLGNKGFGVNVRYASDPYWGEKASSYMYAMDKYISGSSLSEHNKYSLGIYTTSSSVKDGKGNEMYKSSIDTVVPILSTSGSNYKINGDRQVSAKPTTGNYSWTNEMQVSTSSVKKINSSYSGALNQKQISAINKFEQFYIYGSYTNPTIDLSKSSSKITTKSQANDILAKTTDGKKRDRQIFLDEWNKLSSSEKSNSQMQKIYKEYNQIINVTEAAKEMLTYYEYIKSNANSIKQNRVKAIELYNRDNMSSGRRGICVKEYNEATKYGENSKNSERMNYINQKYHDSLNFLESVELLFANKTNESMTEAKKIVDSTLKNLAIDNINKFTKKYNYNQREVINRFEEFYMYGPLEAPSINLLDSNQYIKTSSQAKNILAKTIDGKKRDRQKFLDAWNKLSSSEKSNSDMQKIYKEYNKIINVTEAAKEMLTYYEYIKSNENSIKQNRVKAIELYNRDNMSSGRRGICVKEYNEATKYGENSKNSKRMNYINQKYHDSLNFLESVELLIGNKVDNANTEAKKIKDSNLSKTALENIKSYSNKYTYNQRQVINKFEEFYIYGPLSVPGIDLSNKNQAIKTSSQAINILRTKVSGTIYDRQRFLDAWNKLSSNEKKHKDMVKINDEYKKIISITESARENLKFYENVKKDAKSLVKNYSLAKSLNSTSNTKSGARGSASKAYTKAKEYGEHSKNSTRMKYMYEKYADTVSFLDGVAYLQKKDFTNAKSKLNKIKDSTLKKVLSDRIKQLQ</sequence>
<keyword evidence="1" id="KW-0732">Signal</keyword>
<proteinExistence type="predicted"/>
<name>A0ABR7JLQ3_9FIRM</name>
<keyword evidence="4" id="KW-1185">Reference proteome</keyword>
<organism evidence="3 4">
    <name type="scientific">Romboutsia faecis</name>
    <dbReference type="NCBI Taxonomy" id="2764597"/>
    <lineage>
        <taxon>Bacteria</taxon>
        <taxon>Bacillati</taxon>
        <taxon>Bacillota</taxon>
        <taxon>Clostridia</taxon>
        <taxon>Peptostreptococcales</taxon>
        <taxon>Peptostreptococcaceae</taxon>
        <taxon>Romboutsia</taxon>
    </lineage>
</organism>
<dbReference type="Proteomes" id="UP000609849">
    <property type="component" value="Unassembled WGS sequence"/>
</dbReference>
<dbReference type="InterPro" id="IPR002901">
    <property type="entry name" value="MGlyc_endo_b_GlcNAc-like_dom"/>
</dbReference>
<evidence type="ECO:0000313" key="4">
    <source>
        <dbReference type="Proteomes" id="UP000609849"/>
    </source>
</evidence>
<dbReference type="Pfam" id="PF01832">
    <property type="entry name" value="Glucosaminidase"/>
    <property type="match status" value="1"/>
</dbReference>
<comment type="caution">
    <text evidence="3">The sequence shown here is derived from an EMBL/GenBank/DDBJ whole genome shotgun (WGS) entry which is preliminary data.</text>
</comment>
<accession>A0ABR7JLQ3</accession>
<evidence type="ECO:0000256" key="1">
    <source>
        <dbReference type="SAM" id="SignalP"/>
    </source>
</evidence>
<feature type="domain" description="Mannosyl-glycoprotein endo-beta-N-acetylglucosamidase-like" evidence="2">
    <location>
        <begin position="328"/>
        <end position="460"/>
    </location>
</feature>
<reference evidence="3 4" key="1">
    <citation type="submission" date="2020-08" db="EMBL/GenBank/DDBJ databases">
        <authorList>
            <person name="Liu C."/>
            <person name="Sun Q."/>
        </authorList>
    </citation>
    <scope>NUCLEOTIDE SEQUENCE [LARGE SCALE GENOMIC DNA]</scope>
    <source>
        <strain evidence="3 4">NSJ-18</strain>
    </source>
</reference>
<feature type="chain" id="PRO_5045832746" evidence="1">
    <location>
        <begin position="25"/>
        <end position="1171"/>
    </location>
</feature>
<dbReference type="EMBL" id="JACRWE010000002">
    <property type="protein sequence ID" value="MBC5995859.1"/>
    <property type="molecule type" value="Genomic_DNA"/>
</dbReference>
<gene>
    <name evidence="3" type="ORF">H8923_03740</name>
</gene>
<feature type="signal peptide" evidence="1">
    <location>
        <begin position="1"/>
        <end position="24"/>
    </location>
</feature>
<dbReference type="RefSeq" id="WP_153923771.1">
    <property type="nucleotide sequence ID" value="NZ_JACRWE010000002.1"/>
</dbReference>
<protein>
    <submittedName>
        <fullName evidence="3">Glucosaminidase domain-containing protein</fullName>
    </submittedName>
</protein>